<organism evidence="8 9">
    <name type="scientific">Solemya pervernicosa gill symbiont</name>
    <dbReference type="NCBI Taxonomy" id="642797"/>
    <lineage>
        <taxon>Bacteria</taxon>
        <taxon>Pseudomonadati</taxon>
        <taxon>Pseudomonadota</taxon>
        <taxon>Gammaproteobacteria</taxon>
        <taxon>sulfur-oxidizing symbionts</taxon>
    </lineage>
</organism>
<evidence type="ECO:0000313" key="8">
    <source>
        <dbReference type="EMBL" id="OOZ40708.1"/>
    </source>
</evidence>
<keyword evidence="4 7" id="KW-0812">Transmembrane</keyword>
<keyword evidence="3" id="KW-1003">Cell membrane</keyword>
<evidence type="ECO:0000256" key="7">
    <source>
        <dbReference type="RuleBase" id="RU004379"/>
    </source>
</evidence>
<keyword evidence="6 7" id="KW-0472">Membrane</keyword>
<reference evidence="8 9" key="1">
    <citation type="submission" date="2016-11" db="EMBL/GenBank/DDBJ databases">
        <title>Mixed transmission modes and dynamic genome evolution in an obligate animal-bacterial symbiosis.</title>
        <authorList>
            <person name="Russell S.L."/>
            <person name="Corbett-Detig R.B."/>
            <person name="Cavanaugh C.M."/>
        </authorList>
    </citation>
    <scope>NUCLEOTIDE SEQUENCE [LARGE SCALE GENOMIC DNA]</scope>
    <source>
        <strain evidence="8">Sveles-Q1</strain>
    </source>
</reference>
<dbReference type="Proteomes" id="UP000191110">
    <property type="component" value="Unassembled WGS sequence"/>
</dbReference>
<feature type="transmembrane region" description="Helical" evidence="7">
    <location>
        <begin position="164"/>
        <end position="182"/>
    </location>
</feature>
<comment type="subcellular location">
    <subcellularLocation>
        <location evidence="1">Cell membrane</location>
        <topology evidence="1">Multi-pass membrane protein</topology>
    </subcellularLocation>
</comment>
<dbReference type="GO" id="GO:0005886">
    <property type="term" value="C:plasma membrane"/>
    <property type="evidence" value="ECO:0007669"/>
    <property type="project" value="UniProtKB-SubCell"/>
</dbReference>
<name>A0A1T2L6H5_9GAMM</name>
<feature type="transmembrane region" description="Helical" evidence="7">
    <location>
        <begin position="51"/>
        <end position="69"/>
    </location>
</feature>
<dbReference type="PROSITE" id="PS01243">
    <property type="entry name" value="BI1"/>
    <property type="match status" value="1"/>
</dbReference>
<keyword evidence="5 7" id="KW-1133">Transmembrane helix</keyword>
<dbReference type="Pfam" id="PF01027">
    <property type="entry name" value="Bax1-I"/>
    <property type="match status" value="1"/>
</dbReference>
<protein>
    <submittedName>
        <fullName evidence="8">BAX inhibitor protein</fullName>
    </submittedName>
</protein>
<sequence length="224" mass="23429">MNLSQSNATNTNVESVLATNKVIRNTYLLLSMTLIFSAVTAVASMAMNMGIMTNLASSGIALLLMWFVLPRTANSGAGVGVVFAITGLLGFGLGPILNHYLAMQNGGQLIATAAGGTGIIFMALSAYALTTRKDFSFMGGFLMVGLIVAIVASLANIFMGIPALSLAISAAVIMIMSGLILYDTSRMIHDPNANYVMMTVGLFLSILNIFTSLLHILGAFSGDD</sequence>
<dbReference type="PANTHER" id="PTHR23291">
    <property type="entry name" value="BAX INHIBITOR-RELATED"/>
    <property type="match status" value="1"/>
</dbReference>
<dbReference type="CDD" id="cd10433">
    <property type="entry name" value="YccA_like"/>
    <property type="match status" value="1"/>
</dbReference>
<feature type="transmembrane region" description="Helical" evidence="7">
    <location>
        <begin position="109"/>
        <end position="130"/>
    </location>
</feature>
<feature type="transmembrane region" description="Helical" evidence="7">
    <location>
        <begin position="27"/>
        <end position="45"/>
    </location>
</feature>
<dbReference type="InterPro" id="IPR006213">
    <property type="entry name" value="Bax_inhbtr1_CS"/>
</dbReference>
<comment type="caution">
    <text evidence="8">The sequence shown here is derived from an EMBL/GenBank/DDBJ whole genome shotgun (WGS) entry which is preliminary data.</text>
</comment>
<evidence type="ECO:0000256" key="6">
    <source>
        <dbReference type="ARBA" id="ARBA00023136"/>
    </source>
</evidence>
<accession>A0A1T2L6H5</accession>
<evidence type="ECO:0000256" key="1">
    <source>
        <dbReference type="ARBA" id="ARBA00004651"/>
    </source>
</evidence>
<dbReference type="RefSeq" id="WP_078483328.1">
    <property type="nucleotide sequence ID" value="NZ_MPRL01000019.1"/>
</dbReference>
<dbReference type="PANTHER" id="PTHR23291:SF115">
    <property type="entry name" value="MODULATOR OF FTSH PROTEASE YCCA"/>
    <property type="match status" value="1"/>
</dbReference>
<dbReference type="InterPro" id="IPR006214">
    <property type="entry name" value="Bax_inhibitor_1-related"/>
</dbReference>
<feature type="transmembrane region" description="Helical" evidence="7">
    <location>
        <begin position="194"/>
        <end position="217"/>
    </location>
</feature>
<evidence type="ECO:0000256" key="4">
    <source>
        <dbReference type="ARBA" id="ARBA00022692"/>
    </source>
</evidence>
<evidence type="ECO:0000256" key="2">
    <source>
        <dbReference type="ARBA" id="ARBA00010350"/>
    </source>
</evidence>
<comment type="similarity">
    <text evidence="2 7">Belongs to the BI1 family.</text>
</comment>
<feature type="transmembrane region" description="Helical" evidence="7">
    <location>
        <begin position="76"/>
        <end position="97"/>
    </location>
</feature>
<evidence type="ECO:0000313" key="9">
    <source>
        <dbReference type="Proteomes" id="UP000191110"/>
    </source>
</evidence>
<feature type="transmembrane region" description="Helical" evidence="7">
    <location>
        <begin position="137"/>
        <end position="158"/>
    </location>
</feature>
<proteinExistence type="inferred from homology"/>
<dbReference type="AlphaFoldDB" id="A0A1T2L6H5"/>
<evidence type="ECO:0000256" key="3">
    <source>
        <dbReference type="ARBA" id="ARBA00022475"/>
    </source>
</evidence>
<dbReference type="OrthoDB" id="9813298at2"/>
<gene>
    <name evidence="8" type="ORF">BOW53_06780</name>
</gene>
<keyword evidence="9" id="KW-1185">Reference proteome</keyword>
<evidence type="ECO:0000256" key="5">
    <source>
        <dbReference type="ARBA" id="ARBA00022989"/>
    </source>
</evidence>
<dbReference type="EMBL" id="MPRL01000019">
    <property type="protein sequence ID" value="OOZ40708.1"/>
    <property type="molecule type" value="Genomic_DNA"/>
</dbReference>